<sequence length="310" mass="35616">MIKVTTKTEPQQKLHPLVARVVDEFRDVFPDKLPNTIPPPRGIEFDLTMKPDARPQHRPPFRLSKVVAGSLDTFVDDLLQKGWIELSNSDCVSNIFGVPKRSDGGQMLSRREWLPTAMPDTPIRWVLDYRHVNSQCIVPKIPLPNIEVLFDRMHGYRVSTKIDLASGYHQMLVMPSARKYTAFRTHRDVYEWVVASMGMAGMPGIWSRLMRRMFDKFDFVVEYMDDICVFSRTIEEHSDHLRSVCTVLRTEKLYARPSKCSFGVDSVNFLGHTISKDGLHVDQSKVRAIEKWPEPQSSKDVMSFVGLASY</sequence>
<evidence type="ECO:0000313" key="3">
    <source>
        <dbReference type="Proteomes" id="UP000469452"/>
    </source>
</evidence>
<dbReference type="AlphaFoldDB" id="A0A6A5AIP6"/>
<reference evidence="2 3" key="1">
    <citation type="submission" date="2019-06" db="EMBL/GenBank/DDBJ databases">
        <title>Genomics analysis of Aphanomyces spp. identifies a new class of oomycete effector associated with host adaptation.</title>
        <authorList>
            <person name="Gaulin E."/>
        </authorList>
    </citation>
    <scope>NUCLEOTIDE SEQUENCE [LARGE SCALE GENOMIC DNA]</scope>
    <source>
        <strain evidence="2 3">E</strain>
    </source>
</reference>
<dbReference type="Pfam" id="PF00078">
    <property type="entry name" value="RVT_1"/>
    <property type="match status" value="1"/>
</dbReference>
<dbReference type="InterPro" id="IPR050951">
    <property type="entry name" value="Retrovirus_Pol_polyprotein"/>
</dbReference>
<dbReference type="VEuPathDB" id="FungiDB:H257_07543"/>
<protein>
    <recommendedName>
        <fullName evidence="1">Reverse transcriptase domain-containing protein</fullName>
    </recommendedName>
</protein>
<feature type="domain" description="Reverse transcriptase" evidence="1">
    <location>
        <begin position="127"/>
        <end position="274"/>
    </location>
</feature>
<dbReference type="SUPFAM" id="SSF56672">
    <property type="entry name" value="DNA/RNA polymerases"/>
    <property type="match status" value="1"/>
</dbReference>
<dbReference type="PANTHER" id="PTHR37984:SF5">
    <property type="entry name" value="PROTEIN NYNRIN-LIKE"/>
    <property type="match status" value="1"/>
</dbReference>
<comment type="caution">
    <text evidence="2">The sequence shown here is derived from an EMBL/GenBank/DDBJ whole genome shotgun (WGS) entry which is preliminary data.</text>
</comment>
<dbReference type="CDD" id="cd01647">
    <property type="entry name" value="RT_LTR"/>
    <property type="match status" value="1"/>
</dbReference>
<evidence type="ECO:0000313" key="2">
    <source>
        <dbReference type="EMBL" id="KAF0756564.1"/>
    </source>
</evidence>
<dbReference type="Gene3D" id="3.30.70.270">
    <property type="match status" value="1"/>
</dbReference>
<organism evidence="2 3">
    <name type="scientific">Aphanomyces astaci</name>
    <name type="common">Crayfish plague agent</name>
    <dbReference type="NCBI Taxonomy" id="112090"/>
    <lineage>
        <taxon>Eukaryota</taxon>
        <taxon>Sar</taxon>
        <taxon>Stramenopiles</taxon>
        <taxon>Oomycota</taxon>
        <taxon>Saprolegniomycetes</taxon>
        <taxon>Saprolegniales</taxon>
        <taxon>Verrucalvaceae</taxon>
        <taxon>Aphanomyces</taxon>
    </lineage>
</organism>
<dbReference type="InterPro" id="IPR000477">
    <property type="entry name" value="RT_dom"/>
</dbReference>
<dbReference type="Proteomes" id="UP000469452">
    <property type="component" value="Unassembled WGS sequence"/>
</dbReference>
<accession>A0A6A5AIP6</accession>
<dbReference type="PANTHER" id="PTHR37984">
    <property type="entry name" value="PROTEIN CBG26694"/>
    <property type="match status" value="1"/>
</dbReference>
<dbReference type="InterPro" id="IPR043502">
    <property type="entry name" value="DNA/RNA_pol_sf"/>
</dbReference>
<dbReference type="EMBL" id="VJMI01010213">
    <property type="protein sequence ID" value="KAF0756564.1"/>
    <property type="molecule type" value="Genomic_DNA"/>
</dbReference>
<evidence type="ECO:0000259" key="1">
    <source>
        <dbReference type="Pfam" id="PF00078"/>
    </source>
</evidence>
<gene>
    <name evidence="2" type="ORF">AaE_004583</name>
</gene>
<name>A0A6A5AIP6_APHAT</name>
<dbReference type="Gene3D" id="3.10.10.10">
    <property type="entry name" value="HIV Type 1 Reverse Transcriptase, subunit A, domain 1"/>
    <property type="match status" value="1"/>
</dbReference>
<dbReference type="InterPro" id="IPR043128">
    <property type="entry name" value="Rev_trsase/Diguanyl_cyclase"/>
</dbReference>
<proteinExistence type="predicted"/>